<dbReference type="GO" id="GO:0046872">
    <property type="term" value="F:metal ion binding"/>
    <property type="evidence" value="ECO:0007669"/>
    <property type="project" value="UniProtKB-UniRule"/>
</dbReference>
<dbReference type="Pfam" id="PF01432">
    <property type="entry name" value="Peptidase_M3"/>
    <property type="match status" value="1"/>
</dbReference>
<evidence type="ECO:0000313" key="12">
    <source>
        <dbReference type="Proteomes" id="UP000198661"/>
    </source>
</evidence>
<evidence type="ECO:0000256" key="4">
    <source>
        <dbReference type="ARBA" id="ARBA00022801"/>
    </source>
</evidence>
<dbReference type="OrthoDB" id="9762795at2"/>
<keyword evidence="12" id="KW-1185">Reference proteome</keyword>
<dbReference type="STRING" id="201973.SAMN04488025_10775"/>
<evidence type="ECO:0000256" key="1">
    <source>
        <dbReference type="ARBA" id="ARBA00022670"/>
    </source>
</evidence>
<dbReference type="PANTHER" id="PTHR10514">
    <property type="entry name" value="ANGIOTENSIN-CONVERTING ENZYME"/>
    <property type="match status" value="1"/>
</dbReference>
<keyword evidence="5 9" id="KW-0862">Zinc</keyword>
<keyword evidence="4 9" id="KW-0378">Hydrolase</keyword>
<keyword evidence="2 9" id="KW-0479">Metal-binding</keyword>
<dbReference type="GO" id="GO:0006508">
    <property type="term" value="P:proteolysis"/>
    <property type="evidence" value="ECO:0007669"/>
    <property type="project" value="UniProtKB-KW"/>
</dbReference>
<keyword evidence="8" id="KW-0325">Glycoprotein</keyword>
<evidence type="ECO:0000256" key="2">
    <source>
        <dbReference type="ARBA" id="ARBA00022723"/>
    </source>
</evidence>
<evidence type="ECO:0000313" key="11">
    <source>
        <dbReference type="EMBL" id="SFF87719.1"/>
    </source>
</evidence>
<keyword evidence="3" id="KW-0732">Signal</keyword>
<feature type="domain" description="Peptidase M3A/M3B catalytic" evidence="10">
    <location>
        <begin position="280"/>
        <end position="521"/>
    </location>
</feature>
<organism evidence="11 12">
    <name type="scientific">Planifilum fulgidum</name>
    <dbReference type="NCBI Taxonomy" id="201973"/>
    <lineage>
        <taxon>Bacteria</taxon>
        <taxon>Bacillati</taxon>
        <taxon>Bacillota</taxon>
        <taxon>Bacilli</taxon>
        <taxon>Bacillales</taxon>
        <taxon>Thermoactinomycetaceae</taxon>
        <taxon>Planifilum</taxon>
    </lineage>
</organism>
<dbReference type="Proteomes" id="UP000198661">
    <property type="component" value="Unassembled WGS sequence"/>
</dbReference>
<dbReference type="InterPro" id="IPR001567">
    <property type="entry name" value="Pept_M3A_M3B_dom"/>
</dbReference>
<dbReference type="Gene3D" id="1.10.1370.30">
    <property type="match status" value="1"/>
</dbReference>
<evidence type="ECO:0000256" key="6">
    <source>
        <dbReference type="ARBA" id="ARBA00023049"/>
    </source>
</evidence>
<dbReference type="InterPro" id="IPR001548">
    <property type="entry name" value="Peptidase_M2"/>
</dbReference>
<dbReference type="Pfam" id="PF01401">
    <property type="entry name" value="Peptidase_M2"/>
    <property type="match status" value="1"/>
</dbReference>
<comment type="cofactor">
    <cofactor evidence="9">
        <name>Zn(2+)</name>
        <dbReference type="ChEBI" id="CHEBI:29105"/>
    </cofactor>
    <text evidence="9">Binds 1 zinc ion.</text>
</comment>
<dbReference type="PANTHER" id="PTHR10514:SF27">
    <property type="entry name" value="ANGIOTENSIN-CONVERTING ENZYME"/>
    <property type="match status" value="1"/>
</dbReference>
<evidence type="ECO:0000259" key="10">
    <source>
        <dbReference type="Pfam" id="PF01432"/>
    </source>
</evidence>
<name>A0A1I2MA91_9BACL</name>
<evidence type="ECO:0000256" key="5">
    <source>
        <dbReference type="ARBA" id="ARBA00022833"/>
    </source>
</evidence>
<protein>
    <submittedName>
        <fullName evidence="11">Peptidyl-dipeptidase A</fullName>
    </submittedName>
</protein>
<evidence type="ECO:0000256" key="7">
    <source>
        <dbReference type="ARBA" id="ARBA00023157"/>
    </source>
</evidence>
<keyword evidence="1 9" id="KW-0645">Protease</keyword>
<keyword evidence="7" id="KW-1015">Disulfide bond</keyword>
<keyword evidence="6 9" id="KW-0482">Metalloprotease</keyword>
<dbReference type="SUPFAM" id="SSF55486">
    <property type="entry name" value="Metalloproteases ('zincins'), catalytic domain"/>
    <property type="match status" value="1"/>
</dbReference>
<dbReference type="AlphaFoldDB" id="A0A1I2MA91"/>
<evidence type="ECO:0000256" key="3">
    <source>
        <dbReference type="ARBA" id="ARBA00022729"/>
    </source>
</evidence>
<dbReference type="RefSeq" id="WP_092036815.1">
    <property type="nucleotide sequence ID" value="NZ_FOOK01000007.1"/>
</dbReference>
<dbReference type="GO" id="GO:0008241">
    <property type="term" value="F:peptidyl-dipeptidase activity"/>
    <property type="evidence" value="ECO:0007669"/>
    <property type="project" value="InterPro"/>
</dbReference>
<dbReference type="GO" id="GO:0004222">
    <property type="term" value="F:metalloendopeptidase activity"/>
    <property type="evidence" value="ECO:0007669"/>
    <property type="project" value="InterPro"/>
</dbReference>
<sequence length="524" mass="61978">MDVQSFLREENEEVARLSERVAHAVWMVNTTGEKKWQEAEVEAEREYRRHFADRKRFERIAELREKVPEGSLERRQLDRLYQEALENQVPAELLDEMIRLSSELSNIFNTFRGTVDGRKVTENQVRNVLAESTDSEEREKVWRASKQIGREVEAGLIRLVKLRNEAARGLGFEDHHQMKFHLTELDRDEVFSLFQRLKELTDEPFRRLKGEIDAELGAKFGLEPQELRPWHYSDPFFQEAPPVPGLDMDVHYRGKNIEKLTADTFSALGLEIRDLLAKSDLYEREGKNQHAFCLDMNRRGDVRVLCNIRDNEYWMSTMLHEFGHAVYDKYGDRNLPFILRTPAHIFTTEAVAMFFGRLTRNREWLERFPRVDRAELSRIMPQVEKMLKRQMLIVARWIITFVTFERELYRDPDQDLNRLWWKLVREIQYVNPPEETDEPHWASKIHFTIAPVYYQNYLLGELTASQFDAALRRNGATSLFTEETGRFFLEKVFLPGDRSGWRVLIEEATGESLNPEHFVNQFVS</sequence>
<evidence type="ECO:0000256" key="8">
    <source>
        <dbReference type="ARBA" id="ARBA00023180"/>
    </source>
</evidence>
<reference evidence="11 12" key="1">
    <citation type="submission" date="2016-10" db="EMBL/GenBank/DDBJ databases">
        <authorList>
            <person name="de Groot N.N."/>
        </authorList>
    </citation>
    <scope>NUCLEOTIDE SEQUENCE [LARGE SCALE GENOMIC DNA]</scope>
    <source>
        <strain evidence="11 12">DSM 44945</strain>
    </source>
</reference>
<proteinExistence type="inferred from homology"/>
<comment type="similarity">
    <text evidence="9">Belongs to the peptidase M3 family.</text>
</comment>
<dbReference type="GO" id="GO:0016020">
    <property type="term" value="C:membrane"/>
    <property type="evidence" value="ECO:0007669"/>
    <property type="project" value="InterPro"/>
</dbReference>
<evidence type="ECO:0000256" key="9">
    <source>
        <dbReference type="RuleBase" id="RU003435"/>
    </source>
</evidence>
<dbReference type="EMBL" id="FOOK01000007">
    <property type="protein sequence ID" value="SFF87719.1"/>
    <property type="molecule type" value="Genomic_DNA"/>
</dbReference>
<accession>A0A1I2MA91</accession>
<gene>
    <name evidence="11" type="ORF">SAMN04488025_10775</name>
</gene>